<organism evidence="1 2">
    <name type="scientific">Chaetomium tenue</name>
    <dbReference type="NCBI Taxonomy" id="1854479"/>
    <lineage>
        <taxon>Eukaryota</taxon>
        <taxon>Fungi</taxon>
        <taxon>Dikarya</taxon>
        <taxon>Ascomycota</taxon>
        <taxon>Pezizomycotina</taxon>
        <taxon>Sordariomycetes</taxon>
        <taxon>Sordariomycetidae</taxon>
        <taxon>Sordariales</taxon>
        <taxon>Chaetomiaceae</taxon>
        <taxon>Chaetomium</taxon>
    </lineage>
</organism>
<proteinExistence type="predicted"/>
<keyword evidence="2" id="KW-1185">Reference proteome</keyword>
<protein>
    <submittedName>
        <fullName evidence="1">Phosphatidylethanolamine-binding protein</fullName>
    </submittedName>
</protein>
<evidence type="ECO:0000313" key="1">
    <source>
        <dbReference type="EMBL" id="KAH6641193.1"/>
    </source>
</evidence>
<accession>A0ACB7PJF2</accession>
<dbReference type="Proteomes" id="UP000724584">
    <property type="component" value="Unassembled WGS sequence"/>
</dbReference>
<evidence type="ECO:0000313" key="2">
    <source>
        <dbReference type="Proteomes" id="UP000724584"/>
    </source>
</evidence>
<dbReference type="EMBL" id="JAGIZQ010000002">
    <property type="protein sequence ID" value="KAH6641193.1"/>
    <property type="molecule type" value="Genomic_DNA"/>
</dbReference>
<name>A0ACB7PJF2_9PEZI</name>
<gene>
    <name evidence="1" type="ORF">F5144DRAFT_483121</name>
</gene>
<reference evidence="1 2" key="1">
    <citation type="journal article" date="2021" name="Nat. Commun.">
        <title>Genetic determinants of endophytism in the Arabidopsis root mycobiome.</title>
        <authorList>
            <person name="Mesny F."/>
            <person name="Miyauchi S."/>
            <person name="Thiergart T."/>
            <person name="Pickel B."/>
            <person name="Atanasova L."/>
            <person name="Karlsson M."/>
            <person name="Huettel B."/>
            <person name="Barry K.W."/>
            <person name="Haridas S."/>
            <person name="Chen C."/>
            <person name="Bauer D."/>
            <person name="Andreopoulos W."/>
            <person name="Pangilinan J."/>
            <person name="LaButti K."/>
            <person name="Riley R."/>
            <person name="Lipzen A."/>
            <person name="Clum A."/>
            <person name="Drula E."/>
            <person name="Henrissat B."/>
            <person name="Kohler A."/>
            <person name="Grigoriev I.V."/>
            <person name="Martin F.M."/>
            <person name="Hacquard S."/>
        </authorList>
    </citation>
    <scope>NUCLEOTIDE SEQUENCE [LARGE SCALE GENOMIC DNA]</scope>
    <source>
        <strain evidence="1 2">MPI-SDFR-AT-0079</strain>
    </source>
</reference>
<comment type="caution">
    <text evidence="1">The sequence shown here is derived from an EMBL/GenBank/DDBJ whole genome shotgun (WGS) entry which is preliminary data.</text>
</comment>
<sequence>MTRYSFLLVTLGWLSIGDTQGHPQQHVLSDDVVAGPKPLPQAAELVRDRLKAAEIIPTVIDDFLPSLGLHATWPSGSRAQLGNALSPHNLDSEPSIALHDMRVATPPSPQNKNKKKKRALTYAITLTDPDAPTREDPSWSEFCHWIAAGVLEPALCDPRDPGPCAPVLSHLREIVPYKAPEPPEGAGFHSREQGAVDRVCKIAGHMFATQPSQPLDERDVCVLPCLLGRVRT</sequence>